<accession>A0A0C1N668</accession>
<evidence type="ECO:0000256" key="6">
    <source>
        <dbReference type="ARBA" id="ARBA00023136"/>
    </source>
</evidence>
<dbReference type="PIRSF" id="PIRSF031773">
    <property type="entry name" value="DevC"/>
    <property type="match status" value="1"/>
</dbReference>
<reference evidence="10" key="1">
    <citation type="journal article" date="2015" name="Genome Announc.">
        <title>Draft Genome Sequence of Tolypothrix boutellei Strain VB521301.</title>
        <authorList>
            <person name="Chandrababunaidu M.M."/>
            <person name="Singh D."/>
            <person name="Sen D."/>
            <person name="Bhan S."/>
            <person name="Das S."/>
            <person name="Gupta A."/>
            <person name="Adhikary S.P."/>
            <person name="Tripathy S."/>
        </authorList>
    </citation>
    <scope>NUCLEOTIDE SEQUENCE</scope>
    <source>
        <strain evidence="10">VB521301</strain>
    </source>
</reference>
<sequence>MIVKIPLAWLQLARNKIRSLVAVAGIAFIVILMFMQLGFQDALYSSATQVHHHLKGDLFLISSQYKALTANQSFFRTRLYQSLGFDGVESVSPMYIGFAKFKNPDTGQKYSIYVIGFEPGKPVLNLPEIKNNLDKIKIPGVVLFDRNSRPEFGNIAERFDKEKTEQIVEIYPFNSIAGSTVRVGGLFSLGPSFGVDGNLIVSDSTFLKIFPNSRPAEMIDIGAITLKPGANPQKVMKDLQKNLPNDVLVFTRQGFIDFEKEYWANRTPIGFILNLMLSMASVVGIVIVYQILYSNISSQLTAYATLKAIGYTNNYLLVVVFQQALILAVLSYIPGCILSWWLYDFAMEATKLPIMMSFHNGVLVLISNILMCMISGALAINKLRSTDPADIF</sequence>
<keyword evidence="3" id="KW-1003">Cell membrane</keyword>
<feature type="transmembrane region" description="Helical" evidence="7">
    <location>
        <begin position="271"/>
        <end position="293"/>
    </location>
</feature>
<dbReference type="Pfam" id="PF02687">
    <property type="entry name" value="FtsX"/>
    <property type="match status" value="1"/>
</dbReference>
<name>A0A0C1N668_9CYAN</name>
<evidence type="ECO:0000259" key="8">
    <source>
        <dbReference type="Pfam" id="PF02687"/>
    </source>
</evidence>
<dbReference type="PANTHER" id="PTHR43738:SF1">
    <property type="entry name" value="HEMIN TRANSPORT SYSTEM PERMEASE PROTEIN HRTB-RELATED"/>
    <property type="match status" value="1"/>
</dbReference>
<evidence type="ECO:0000256" key="2">
    <source>
        <dbReference type="ARBA" id="ARBA00022448"/>
    </source>
</evidence>
<dbReference type="InterPro" id="IPR051125">
    <property type="entry name" value="ABC-4/HrtB_transporter"/>
</dbReference>
<dbReference type="InterPro" id="IPR005891">
    <property type="entry name" value="DevC"/>
</dbReference>
<evidence type="ECO:0000313" key="10">
    <source>
        <dbReference type="EMBL" id="KIE10147.1"/>
    </source>
</evidence>
<proteinExistence type="predicted"/>
<evidence type="ECO:0000256" key="1">
    <source>
        <dbReference type="ARBA" id="ARBA00004651"/>
    </source>
</evidence>
<dbReference type="Proteomes" id="UP000029738">
    <property type="component" value="Unassembled WGS sequence"/>
</dbReference>
<dbReference type="STRING" id="1479485.DA73_0216065"/>
<evidence type="ECO:0000256" key="5">
    <source>
        <dbReference type="ARBA" id="ARBA00022989"/>
    </source>
</evidence>
<feature type="transmembrane region" description="Helical" evidence="7">
    <location>
        <begin position="362"/>
        <end position="380"/>
    </location>
</feature>
<protein>
    <submittedName>
        <fullName evidence="10">ABC transporter</fullName>
    </submittedName>
    <submittedName>
        <fullName evidence="9">FtsX-like permease family protein</fullName>
    </submittedName>
</protein>
<feature type="domain" description="ABC3 transporter permease C-terminal" evidence="8">
    <location>
        <begin position="275"/>
        <end position="388"/>
    </location>
</feature>
<dbReference type="EMBL" id="JHEG02000048">
    <property type="protein sequence ID" value="KIE10147.1"/>
    <property type="molecule type" value="Genomic_DNA"/>
</dbReference>
<keyword evidence="4 7" id="KW-0812">Transmembrane</keyword>
<dbReference type="RefSeq" id="WP_038073665.1">
    <property type="nucleotide sequence ID" value="NZ_JHEG04000001.1"/>
</dbReference>
<dbReference type="PANTHER" id="PTHR43738">
    <property type="entry name" value="ABC TRANSPORTER, MEMBRANE PROTEIN"/>
    <property type="match status" value="1"/>
</dbReference>
<evidence type="ECO:0000256" key="7">
    <source>
        <dbReference type="SAM" id="Phobius"/>
    </source>
</evidence>
<reference evidence="9" key="2">
    <citation type="submission" date="2019-11" db="EMBL/GenBank/DDBJ databases">
        <title>Improved Assembly of Tolypothrix boutellei genome.</title>
        <authorList>
            <person name="Sarangi A.N."/>
            <person name="Mukherjee M."/>
            <person name="Ghosh S."/>
            <person name="Singh D."/>
            <person name="Das A."/>
            <person name="Kant S."/>
            <person name="Prusty A."/>
            <person name="Tripathy S."/>
        </authorList>
    </citation>
    <scope>NUCLEOTIDE SEQUENCE</scope>
    <source>
        <strain evidence="9">VB521301</strain>
    </source>
</reference>
<gene>
    <name evidence="10" type="ORF">DA73_0216065</name>
    <name evidence="9" type="ORF">DA73_0400011760</name>
</gene>
<keyword evidence="5 7" id="KW-1133">Transmembrane helix</keyword>
<keyword evidence="6 7" id="KW-0472">Membrane</keyword>
<feature type="transmembrane region" description="Helical" evidence="7">
    <location>
        <begin position="20"/>
        <end position="39"/>
    </location>
</feature>
<feature type="transmembrane region" description="Helical" evidence="7">
    <location>
        <begin position="314"/>
        <end position="342"/>
    </location>
</feature>
<organism evidence="10">
    <name type="scientific">Tolypothrix bouteillei VB521301</name>
    <dbReference type="NCBI Taxonomy" id="1479485"/>
    <lineage>
        <taxon>Bacteria</taxon>
        <taxon>Bacillati</taxon>
        <taxon>Cyanobacteriota</taxon>
        <taxon>Cyanophyceae</taxon>
        <taxon>Nostocales</taxon>
        <taxon>Tolypothrichaceae</taxon>
        <taxon>Tolypothrix</taxon>
    </lineage>
</organism>
<dbReference type="GO" id="GO:0005886">
    <property type="term" value="C:plasma membrane"/>
    <property type="evidence" value="ECO:0007669"/>
    <property type="project" value="UniProtKB-SubCell"/>
</dbReference>
<keyword evidence="11" id="KW-1185">Reference proteome</keyword>
<dbReference type="NCBIfam" id="TIGR01185">
    <property type="entry name" value="devC"/>
    <property type="match status" value="1"/>
</dbReference>
<evidence type="ECO:0000313" key="11">
    <source>
        <dbReference type="Proteomes" id="UP000029738"/>
    </source>
</evidence>
<evidence type="ECO:0000256" key="4">
    <source>
        <dbReference type="ARBA" id="ARBA00022692"/>
    </source>
</evidence>
<evidence type="ECO:0000313" key="9">
    <source>
        <dbReference type="EMBL" id="KAF3886070.1"/>
    </source>
</evidence>
<dbReference type="OrthoDB" id="417886at2"/>
<comment type="subcellular location">
    <subcellularLocation>
        <location evidence="1">Cell membrane</location>
        <topology evidence="1">Multi-pass membrane protein</topology>
    </subcellularLocation>
</comment>
<dbReference type="InterPro" id="IPR003838">
    <property type="entry name" value="ABC3_permease_C"/>
</dbReference>
<comment type="caution">
    <text evidence="10">The sequence shown here is derived from an EMBL/GenBank/DDBJ whole genome shotgun (WGS) entry which is preliminary data.</text>
</comment>
<dbReference type="AlphaFoldDB" id="A0A0C1N668"/>
<dbReference type="EMBL" id="JHEG04000001">
    <property type="protein sequence ID" value="KAF3886070.1"/>
    <property type="molecule type" value="Genomic_DNA"/>
</dbReference>
<evidence type="ECO:0000256" key="3">
    <source>
        <dbReference type="ARBA" id="ARBA00022475"/>
    </source>
</evidence>
<keyword evidence="2" id="KW-0813">Transport</keyword>